<feature type="compositionally biased region" description="Basic residues" evidence="1">
    <location>
        <begin position="112"/>
        <end position="127"/>
    </location>
</feature>
<keyword evidence="3" id="KW-1185">Reference proteome</keyword>
<evidence type="ECO:0000313" key="2">
    <source>
        <dbReference type="EMBL" id="EJK51645.1"/>
    </source>
</evidence>
<comment type="caution">
    <text evidence="2">The sequence shown here is derived from an EMBL/GenBank/DDBJ whole genome shotgun (WGS) entry which is preliminary data.</text>
</comment>
<reference evidence="2 3" key="1">
    <citation type="journal article" date="2012" name="Genome Biol.">
        <title>Genome and low-iron response of an oceanic diatom adapted to chronic iron limitation.</title>
        <authorList>
            <person name="Lommer M."/>
            <person name="Specht M."/>
            <person name="Roy A.S."/>
            <person name="Kraemer L."/>
            <person name="Andreson R."/>
            <person name="Gutowska M.A."/>
            <person name="Wolf J."/>
            <person name="Bergner S.V."/>
            <person name="Schilhabel M.B."/>
            <person name="Klostermeier U.C."/>
            <person name="Beiko R.G."/>
            <person name="Rosenstiel P."/>
            <person name="Hippler M."/>
            <person name="Laroche J."/>
        </authorList>
    </citation>
    <scope>NUCLEOTIDE SEQUENCE [LARGE SCALE GENOMIC DNA]</scope>
    <source>
        <strain evidence="2 3">CCMP1005</strain>
    </source>
</reference>
<feature type="compositionally biased region" description="Basic residues" evidence="1">
    <location>
        <begin position="184"/>
        <end position="193"/>
    </location>
</feature>
<dbReference type="EMBL" id="AGNL01041298">
    <property type="protein sequence ID" value="EJK51645.1"/>
    <property type="molecule type" value="Genomic_DNA"/>
</dbReference>
<feature type="region of interest" description="Disordered" evidence="1">
    <location>
        <begin position="29"/>
        <end position="61"/>
    </location>
</feature>
<organism evidence="2 3">
    <name type="scientific">Thalassiosira oceanica</name>
    <name type="common">Marine diatom</name>
    <dbReference type="NCBI Taxonomy" id="159749"/>
    <lineage>
        <taxon>Eukaryota</taxon>
        <taxon>Sar</taxon>
        <taxon>Stramenopiles</taxon>
        <taxon>Ochrophyta</taxon>
        <taxon>Bacillariophyta</taxon>
        <taxon>Coscinodiscophyceae</taxon>
        <taxon>Thalassiosirophycidae</taxon>
        <taxon>Thalassiosirales</taxon>
        <taxon>Thalassiosiraceae</taxon>
        <taxon>Thalassiosira</taxon>
    </lineage>
</organism>
<evidence type="ECO:0000313" key="3">
    <source>
        <dbReference type="Proteomes" id="UP000266841"/>
    </source>
</evidence>
<feature type="compositionally biased region" description="Polar residues" evidence="1">
    <location>
        <begin position="427"/>
        <end position="441"/>
    </location>
</feature>
<dbReference type="AlphaFoldDB" id="K0REL4"/>
<sequence length="465" mass="49884">MYAAGRAVDFSNSMWDCQNLRGKAIGGRGISAKGERQEAPSTDGWRFDGRGWPPSPPTFDATASLRASVRELLVEEGREDGFGATPRGVIEDLPLRLCPRPSPRGAAALGRRVGHSPSRRTAGRHGRGMNGRPPGPTGSSRAKIRRDRRRSSEDRRGGSGVYHPTRLSAARALRTGVAPSSGGTRRRFWRRGGRRDPQGVKASLRGATTPRDREVEPRRPRRSRIRASLGRERENDPARASVTAAGESPRPRPWRRAPVRTQRPAAKVAAVLPALERLDRMEAKRHPIAPIARGGRADGRGEGGRASASLGAVSLTSVPPPLLAFQERDGERVPFGHGARRASSHGGGASAHQSTRSKDEEDPVRGSLRRRPDSPGAMEALMSSPSANGANRQFLPARCAASAGMTAPGERKRDSSRTAPAEDSSEEGSSARNGGSQSNEQVAVRSDLDSDDEDLNQKLSHASGY</sequence>
<feature type="region of interest" description="Disordered" evidence="1">
    <location>
        <begin position="101"/>
        <end position="265"/>
    </location>
</feature>
<evidence type="ECO:0000256" key="1">
    <source>
        <dbReference type="SAM" id="MobiDB-lite"/>
    </source>
</evidence>
<dbReference type="Proteomes" id="UP000266841">
    <property type="component" value="Unassembled WGS sequence"/>
</dbReference>
<gene>
    <name evidence="2" type="ORF">THAOC_29166</name>
</gene>
<feature type="region of interest" description="Disordered" evidence="1">
    <location>
        <begin position="286"/>
        <end position="465"/>
    </location>
</feature>
<protein>
    <submittedName>
        <fullName evidence="2">Uncharacterized protein</fullName>
    </submittedName>
</protein>
<proteinExistence type="predicted"/>
<name>K0REL4_THAOC</name>
<accession>K0REL4</accession>